<dbReference type="InterPro" id="IPR036046">
    <property type="entry name" value="Acylphosphatase-like_dom_sf"/>
</dbReference>
<keyword evidence="9" id="KW-1185">Reference proteome</keyword>
<gene>
    <name evidence="8" type="ORF">EYR15_05210</name>
</gene>
<sequence length="96" mass="10221">MTETVERFIVTGIVQGVFYRKWTKATADGLGLRGFVRNRSDGSVEAVLAGDQSRLDAFAEAARAGPDAAAVESVARSPADRSDVDGYERAEIADDA</sequence>
<dbReference type="PANTHER" id="PTHR47268:SF4">
    <property type="entry name" value="ACYLPHOSPHATASE"/>
    <property type="match status" value="1"/>
</dbReference>
<dbReference type="InterPro" id="IPR017968">
    <property type="entry name" value="Acylphosphatase_CS"/>
</dbReference>
<dbReference type="PROSITE" id="PS51160">
    <property type="entry name" value="ACYLPHOSPHATASE_3"/>
    <property type="match status" value="1"/>
</dbReference>
<evidence type="ECO:0000256" key="5">
    <source>
        <dbReference type="RuleBase" id="RU004168"/>
    </source>
</evidence>
<dbReference type="SUPFAM" id="SSF54975">
    <property type="entry name" value="Acylphosphatase/BLUF domain-like"/>
    <property type="match status" value="1"/>
</dbReference>
<dbReference type="InterPro" id="IPR001792">
    <property type="entry name" value="Acylphosphatase-like_dom"/>
</dbReference>
<keyword evidence="4" id="KW-0378">Hydrolase</keyword>
<evidence type="ECO:0000256" key="2">
    <source>
        <dbReference type="ARBA" id="ARBA00012150"/>
    </source>
</evidence>
<dbReference type="Pfam" id="PF00708">
    <property type="entry name" value="Acylphosphatase"/>
    <property type="match status" value="1"/>
</dbReference>
<evidence type="ECO:0000313" key="9">
    <source>
        <dbReference type="Proteomes" id="UP000291613"/>
    </source>
</evidence>
<dbReference type="PANTHER" id="PTHR47268">
    <property type="entry name" value="ACYLPHOSPHATASE"/>
    <property type="match status" value="1"/>
</dbReference>
<evidence type="ECO:0000256" key="6">
    <source>
        <dbReference type="SAM" id="MobiDB-lite"/>
    </source>
</evidence>
<protein>
    <recommendedName>
        <fullName evidence="2 4">acylphosphatase</fullName>
        <ecNumber evidence="2 4">3.6.1.7</ecNumber>
    </recommendedName>
</protein>
<dbReference type="AlphaFoldDB" id="A0A4Q9GNB9"/>
<feature type="active site" evidence="4">
    <location>
        <position position="20"/>
    </location>
</feature>
<comment type="similarity">
    <text evidence="1 5">Belongs to the acylphosphatase family.</text>
</comment>
<dbReference type="Gene3D" id="3.30.70.100">
    <property type="match status" value="1"/>
</dbReference>
<comment type="catalytic activity">
    <reaction evidence="3 4">
        <text>an acyl phosphate + H2O = a carboxylate + phosphate + H(+)</text>
        <dbReference type="Rhea" id="RHEA:14965"/>
        <dbReference type="ChEBI" id="CHEBI:15377"/>
        <dbReference type="ChEBI" id="CHEBI:15378"/>
        <dbReference type="ChEBI" id="CHEBI:29067"/>
        <dbReference type="ChEBI" id="CHEBI:43474"/>
        <dbReference type="ChEBI" id="CHEBI:59918"/>
        <dbReference type="EC" id="3.6.1.7"/>
    </reaction>
</comment>
<evidence type="ECO:0000256" key="3">
    <source>
        <dbReference type="ARBA" id="ARBA00047645"/>
    </source>
</evidence>
<evidence type="ECO:0000256" key="1">
    <source>
        <dbReference type="ARBA" id="ARBA00005614"/>
    </source>
</evidence>
<dbReference type="RefSeq" id="WP_131001838.1">
    <property type="nucleotide sequence ID" value="NZ_JBHSZR010000005.1"/>
</dbReference>
<accession>A0A4Q9GNB9</accession>
<dbReference type="InterPro" id="IPR020456">
    <property type="entry name" value="Acylphosphatase"/>
</dbReference>
<dbReference type="GO" id="GO:0003998">
    <property type="term" value="F:acylphosphatase activity"/>
    <property type="evidence" value="ECO:0007669"/>
    <property type="project" value="UniProtKB-EC"/>
</dbReference>
<dbReference type="Proteomes" id="UP000291613">
    <property type="component" value="Unassembled WGS sequence"/>
</dbReference>
<dbReference type="OrthoDB" id="5295388at2"/>
<dbReference type="EC" id="3.6.1.7" evidence="2 4"/>
<feature type="domain" description="Acylphosphatase-like" evidence="7">
    <location>
        <begin position="5"/>
        <end position="94"/>
    </location>
</feature>
<name>A0A4Q9GNB9_9HYPH</name>
<proteinExistence type="inferred from homology"/>
<feature type="region of interest" description="Disordered" evidence="6">
    <location>
        <begin position="69"/>
        <end position="96"/>
    </location>
</feature>
<dbReference type="PROSITE" id="PS00151">
    <property type="entry name" value="ACYLPHOSPHATASE_2"/>
    <property type="match status" value="1"/>
</dbReference>
<comment type="caution">
    <text evidence="8">The sequence shown here is derived from an EMBL/GenBank/DDBJ whole genome shotgun (WGS) entry which is preliminary data.</text>
</comment>
<dbReference type="EMBL" id="SIUB01000002">
    <property type="protein sequence ID" value="TBN54244.1"/>
    <property type="molecule type" value="Genomic_DNA"/>
</dbReference>
<organism evidence="8 9">
    <name type="scientific">Hansschlegelia quercus</name>
    <dbReference type="NCBI Taxonomy" id="2528245"/>
    <lineage>
        <taxon>Bacteria</taxon>
        <taxon>Pseudomonadati</taxon>
        <taxon>Pseudomonadota</taxon>
        <taxon>Alphaproteobacteria</taxon>
        <taxon>Hyphomicrobiales</taxon>
        <taxon>Methylopilaceae</taxon>
        <taxon>Hansschlegelia</taxon>
    </lineage>
</organism>
<evidence type="ECO:0000313" key="8">
    <source>
        <dbReference type="EMBL" id="TBN54244.1"/>
    </source>
</evidence>
<feature type="compositionally biased region" description="Basic and acidic residues" evidence="6">
    <location>
        <begin position="78"/>
        <end position="96"/>
    </location>
</feature>
<reference evidence="8 9" key="1">
    <citation type="submission" date="2019-02" db="EMBL/GenBank/DDBJ databases">
        <title>Hansschlegelia quercus sp. nov., a novel methylotrophic bacterium from buds of oak (Quercus robur L.).</title>
        <authorList>
            <person name="Agafonova N.V."/>
            <person name="Kaparullina E.N."/>
            <person name="Grouzdev D.S."/>
            <person name="Doronina N.V."/>
        </authorList>
    </citation>
    <scope>NUCLEOTIDE SEQUENCE [LARGE SCALE GENOMIC DNA]</scope>
    <source>
        <strain evidence="8 9">Dub</strain>
    </source>
</reference>
<evidence type="ECO:0000259" key="7">
    <source>
        <dbReference type="PROSITE" id="PS51160"/>
    </source>
</evidence>
<evidence type="ECO:0000256" key="4">
    <source>
        <dbReference type="PROSITE-ProRule" id="PRU00520"/>
    </source>
</evidence>
<feature type="active site" evidence="4">
    <location>
        <position position="38"/>
    </location>
</feature>